<evidence type="ECO:0000256" key="3">
    <source>
        <dbReference type="ARBA" id="ARBA00012754"/>
    </source>
</evidence>
<comment type="similarity">
    <text evidence="2">Belongs to the glycosyl hydrolase 2 family.</text>
</comment>
<dbReference type="InterPro" id="IPR036156">
    <property type="entry name" value="Beta-gal/glucu_dom_sf"/>
</dbReference>
<name>A0A5R9GCW1_9BACL</name>
<keyword evidence="5" id="KW-0378">Hydrolase</keyword>
<dbReference type="EMBL" id="VCIW01000003">
    <property type="protein sequence ID" value="TLS52939.1"/>
    <property type="molecule type" value="Genomic_DNA"/>
</dbReference>
<dbReference type="InterPro" id="IPR041351">
    <property type="entry name" value="Ig_GlcNase"/>
</dbReference>
<reference evidence="11 12" key="1">
    <citation type="submission" date="2019-05" db="EMBL/GenBank/DDBJ databases">
        <authorList>
            <person name="Narsing Rao M.P."/>
            <person name="Li W.J."/>
        </authorList>
    </citation>
    <scope>NUCLEOTIDE SEQUENCE [LARGE SCALE GENOMIC DNA]</scope>
    <source>
        <strain evidence="11 12">SYSU_K30003</strain>
    </source>
</reference>
<dbReference type="Gene3D" id="2.60.120.260">
    <property type="entry name" value="Galactose-binding domain-like"/>
    <property type="match status" value="1"/>
</dbReference>
<dbReference type="InterPro" id="IPR017853">
    <property type="entry name" value="GH"/>
</dbReference>
<feature type="domain" description="Exo-beta-D-glucosaminidase Ig-fold" evidence="9">
    <location>
        <begin position="757"/>
        <end position="854"/>
    </location>
</feature>
<keyword evidence="4" id="KW-0732">Signal</keyword>
<comment type="caution">
    <text evidence="11">The sequence shown here is derived from an EMBL/GenBank/DDBJ whole genome shotgun (WGS) entry which is preliminary data.</text>
</comment>
<sequence>MGTILSLNGSDWEFKDFVGEDWIWRNSEKPDTKDVRWWRRGTVPSSVLHDLLALGEVPDPYYERNSLLVEWVPQRTWVYRKRFAVPASFRGRRLRLCFDGIDYEAHVFLNGRHLGDHRGMFVPAEFDATEHIRFDGDNHVAVVIERAPDEQPQVSKTRYVRTHKSRMTYWWDFCPRLIHLGIWDRVYLEATGDVRLEDAFVRPTLTDDFANADVAVTTTLHAATAATVETDIVLSLAGREVARTSSTRTVEPGRATFAETLRIERPELWWPNGAGAQTLYDAKVTVAVREKDGTTTTSDERTTTFGIRRIEWARNETPDETALPYTLVVNGRRLYMKGWNWVPIDAMYGVERPEKLERLLRLAQRANCNLLRVWGGGLIEKEAFYEACDRLGLLVWQEFIQSSSGIANKPSEDPDFIDMMVREAERFIPRKRNHPSLAIWCGGNELQHDDGRPLDDGEPVLAALKDVVRRIDPDRLWLATSPTGRLFNNTLENIEKDPAGLHDVHGPWEHQGLVEQYELYNRGTSLLHSEFGVEGMTNAKTLFRTIAPERRLPATRDNPVYFHRGSWWNNEPLVQRSFGGGIEDIETLIRASQLLQAEGLRYAVESNLRRQYQSSGTLPWQFNEPFPNAFCTSALDYYAEPKSAYYAVARAYRSLSVTAAFGAQAWAGRDGFEAEIWAANDTMNSLENATLTAALVDAYGNVQASATTAVSIGANGSTRLASFASPLTSLRSDWFYLDLTLSDAEGRRLADNRYVFSATADLRPLLGAPSASLRAEATAAAEDAIAIAVRITNAGDVAAIRVRLEDDRELDRIGYVFFQDNDFDLLPGESRTVNVSFSGVPKPERSILLGGWNTEPIRLG</sequence>
<feature type="domain" description="Glycoside hydrolase family 2 immunoglobulin-like beta-sandwich" evidence="7">
    <location>
        <begin position="194"/>
        <end position="308"/>
    </location>
</feature>
<evidence type="ECO:0000259" key="7">
    <source>
        <dbReference type="Pfam" id="PF00703"/>
    </source>
</evidence>
<dbReference type="SUPFAM" id="SSF51445">
    <property type="entry name" value="(Trans)glycosidases"/>
    <property type="match status" value="1"/>
</dbReference>
<evidence type="ECO:0000313" key="11">
    <source>
        <dbReference type="EMBL" id="TLS52939.1"/>
    </source>
</evidence>
<evidence type="ECO:0000259" key="8">
    <source>
        <dbReference type="Pfam" id="PF02836"/>
    </source>
</evidence>
<evidence type="ECO:0000256" key="2">
    <source>
        <dbReference type="ARBA" id="ARBA00007401"/>
    </source>
</evidence>
<evidence type="ECO:0000256" key="5">
    <source>
        <dbReference type="ARBA" id="ARBA00022801"/>
    </source>
</evidence>
<protein>
    <recommendedName>
        <fullName evidence="3">beta-mannosidase</fullName>
        <ecNumber evidence="3">3.2.1.25</ecNumber>
    </recommendedName>
</protein>
<dbReference type="PANTHER" id="PTHR43730">
    <property type="entry name" value="BETA-MANNOSIDASE"/>
    <property type="match status" value="1"/>
</dbReference>
<dbReference type="InterPro" id="IPR054593">
    <property type="entry name" value="Beta-mannosidase-like_N2"/>
</dbReference>
<evidence type="ECO:0000259" key="9">
    <source>
        <dbReference type="Pfam" id="PF18368"/>
    </source>
</evidence>
<comment type="catalytic activity">
    <reaction evidence="1">
        <text>Hydrolysis of terminal, non-reducing beta-D-mannose residues in beta-D-mannosides.</text>
        <dbReference type="EC" id="3.2.1.25"/>
    </reaction>
</comment>
<dbReference type="Pfam" id="PF18368">
    <property type="entry name" value="Ig_GlcNase"/>
    <property type="match status" value="1"/>
</dbReference>
<dbReference type="InterPro" id="IPR050887">
    <property type="entry name" value="Beta-mannosidase_GH2"/>
</dbReference>
<dbReference type="RefSeq" id="WP_138193180.1">
    <property type="nucleotide sequence ID" value="NZ_VCIW01000003.1"/>
</dbReference>
<keyword evidence="12" id="KW-1185">Reference proteome</keyword>
<dbReference type="Pfam" id="PF00703">
    <property type="entry name" value="Glyco_hydro_2"/>
    <property type="match status" value="1"/>
</dbReference>
<gene>
    <name evidence="11" type="ORF">FE782_06080</name>
</gene>
<dbReference type="AlphaFoldDB" id="A0A5R9GCW1"/>
<accession>A0A5R9GCW1</accession>
<dbReference type="Proteomes" id="UP000309676">
    <property type="component" value="Unassembled WGS sequence"/>
</dbReference>
<dbReference type="InterPro" id="IPR008979">
    <property type="entry name" value="Galactose-bd-like_sf"/>
</dbReference>
<keyword evidence="6" id="KW-0326">Glycosidase</keyword>
<dbReference type="SUPFAM" id="SSF49785">
    <property type="entry name" value="Galactose-binding domain-like"/>
    <property type="match status" value="1"/>
</dbReference>
<dbReference type="EC" id="3.2.1.25" evidence="3"/>
<feature type="domain" description="Glycoside hydrolase family 2 catalytic" evidence="8">
    <location>
        <begin position="327"/>
        <end position="476"/>
    </location>
</feature>
<dbReference type="GO" id="GO:0004567">
    <property type="term" value="F:beta-mannosidase activity"/>
    <property type="evidence" value="ECO:0007669"/>
    <property type="project" value="UniProtKB-EC"/>
</dbReference>
<proteinExistence type="inferred from homology"/>
<evidence type="ECO:0000256" key="1">
    <source>
        <dbReference type="ARBA" id="ARBA00000829"/>
    </source>
</evidence>
<evidence type="ECO:0000256" key="6">
    <source>
        <dbReference type="ARBA" id="ARBA00023295"/>
    </source>
</evidence>
<dbReference type="InterPro" id="IPR006102">
    <property type="entry name" value="Ig-like_GH2"/>
</dbReference>
<evidence type="ECO:0000256" key="4">
    <source>
        <dbReference type="ARBA" id="ARBA00022729"/>
    </source>
</evidence>
<dbReference type="PANTHER" id="PTHR43730:SF1">
    <property type="entry name" value="BETA-MANNOSIDASE"/>
    <property type="match status" value="1"/>
</dbReference>
<dbReference type="Gene3D" id="2.60.40.10">
    <property type="entry name" value="Immunoglobulins"/>
    <property type="match status" value="3"/>
</dbReference>
<dbReference type="SUPFAM" id="SSF49303">
    <property type="entry name" value="beta-Galactosidase/glucuronidase domain"/>
    <property type="match status" value="3"/>
</dbReference>
<evidence type="ECO:0000259" key="10">
    <source>
        <dbReference type="Pfam" id="PF22666"/>
    </source>
</evidence>
<organism evidence="11 12">
    <name type="scientific">Paenibacillus antri</name>
    <dbReference type="NCBI Taxonomy" id="2582848"/>
    <lineage>
        <taxon>Bacteria</taxon>
        <taxon>Bacillati</taxon>
        <taxon>Bacillota</taxon>
        <taxon>Bacilli</taxon>
        <taxon>Bacillales</taxon>
        <taxon>Paenibacillaceae</taxon>
        <taxon>Paenibacillus</taxon>
    </lineage>
</organism>
<evidence type="ECO:0000313" key="12">
    <source>
        <dbReference type="Proteomes" id="UP000309676"/>
    </source>
</evidence>
<dbReference type="Gene3D" id="3.20.20.80">
    <property type="entry name" value="Glycosidases"/>
    <property type="match status" value="1"/>
</dbReference>
<dbReference type="Pfam" id="PF22666">
    <property type="entry name" value="Glyco_hydro_2_N2"/>
    <property type="match status" value="1"/>
</dbReference>
<dbReference type="Pfam" id="PF02836">
    <property type="entry name" value="Glyco_hydro_2_C"/>
    <property type="match status" value="1"/>
</dbReference>
<dbReference type="InterPro" id="IPR006103">
    <property type="entry name" value="Glyco_hydro_2_cat"/>
</dbReference>
<feature type="domain" description="Beta-mannosidase-like galactose-binding" evidence="10">
    <location>
        <begin position="26"/>
        <end position="183"/>
    </location>
</feature>
<dbReference type="InterPro" id="IPR013783">
    <property type="entry name" value="Ig-like_fold"/>
</dbReference>
<dbReference type="GO" id="GO:0005975">
    <property type="term" value="P:carbohydrate metabolic process"/>
    <property type="evidence" value="ECO:0007669"/>
    <property type="project" value="InterPro"/>
</dbReference>
<dbReference type="OrthoDB" id="9801077at2"/>
<dbReference type="GO" id="GO:0006516">
    <property type="term" value="P:glycoprotein catabolic process"/>
    <property type="evidence" value="ECO:0007669"/>
    <property type="project" value="TreeGrafter"/>
</dbReference>